<sequence length="101" mass="11150">EHCGCVHGLGFGLCPSKVFGINARCHSASSSVSPSFVELQTQLPFFLALNLFSILHVSSLTSHVNEMKTMMTFMLQNYQGQLPSQFSIFQPSHVIIAKCMK</sequence>
<organism evidence="2 3">
    <name type="scientific">Vigna mungo</name>
    <name type="common">Black gram</name>
    <name type="synonym">Phaseolus mungo</name>
    <dbReference type="NCBI Taxonomy" id="3915"/>
    <lineage>
        <taxon>Eukaryota</taxon>
        <taxon>Viridiplantae</taxon>
        <taxon>Streptophyta</taxon>
        <taxon>Embryophyta</taxon>
        <taxon>Tracheophyta</taxon>
        <taxon>Spermatophyta</taxon>
        <taxon>Magnoliopsida</taxon>
        <taxon>eudicotyledons</taxon>
        <taxon>Gunneridae</taxon>
        <taxon>Pentapetalae</taxon>
        <taxon>rosids</taxon>
        <taxon>fabids</taxon>
        <taxon>Fabales</taxon>
        <taxon>Fabaceae</taxon>
        <taxon>Papilionoideae</taxon>
        <taxon>50 kb inversion clade</taxon>
        <taxon>NPAAA clade</taxon>
        <taxon>indigoferoid/millettioid clade</taxon>
        <taxon>Phaseoleae</taxon>
        <taxon>Vigna</taxon>
    </lineage>
</organism>
<proteinExistence type="predicted"/>
<reference evidence="2 3" key="1">
    <citation type="journal article" date="2023" name="Life. Sci Alliance">
        <title>Evolutionary insights into 3D genome organization and epigenetic landscape of Vigna mungo.</title>
        <authorList>
            <person name="Junaid A."/>
            <person name="Singh B."/>
            <person name="Bhatia S."/>
        </authorList>
    </citation>
    <scope>NUCLEOTIDE SEQUENCE [LARGE SCALE GENOMIC DNA]</scope>
    <source>
        <strain evidence="2">Urdbean</strain>
    </source>
</reference>
<protein>
    <submittedName>
        <fullName evidence="2">Uncharacterized protein</fullName>
    </submittedName>
</protein>
<evidence type="ECO:0000313" key="3">
    <source>
        <dbReference type="Proteomes" id="UP001374535"/>
    </source>
</evidence>
<keyword evidence="1" id="KW-1133">Transmembrane helix</keyword>
<keyword evidence="1" id="KW-0812">Transmembrane</keyword>
<dbReference type="EMBL" id="CP144696">
    <property type="protein sequence ID" value="WVZ11911.1"/>
    <property type="molecule type" value="Genomic_DNA"/>
</dbReference>
<dbReference type="Proteomes" id="UP001374535">
    <property type="component" value="Chromosome 5"/>
</dbReference>
<evidence type="ECO:0000256" key="1">
    <source>
        <dbReference type="SAM" id="Phobius"/>
    </source>
</evidence>
<accession>A0AAQ3S157</accession>
<dbReference type="AlphaFoldDB" id="A0AAQ3S157"/>
<evidence type="ECO:0000313" key="2">
    <source>
        <dbReference type="EMBL" id="WVZ11911.1"/>
    </source>
</evidence>
<keyword evidence="3" id="KW-1185">Reference proteome</keyword>
<feature type="non-terminal residue" evidence="2">
    <location>
        <position position="1"/>
    </location>
</feature>
<feature type="transmembrane region" description="Helical" evidence="1">
    <location>
        <begin position="43"/>
        <end position="64"/>
    </location>
</feature>
<gene>
    <name evidence="2" type="ORF">V8G54_016441</name>
</gene>
<keyword evidence="1" id="KW-0472">Membrane</keyword>
<name>A0AAQ3S157_VIGMU</name>